<dbReference type="AlphaFoldDB" id="A0A1H4N9L7"/>
<organism evidence="1 2">
    <name type="scientific">Nitratireductor aquibiodomus</name>
    <dbReference type="NCBI Taxonomy" id="204799"/>
    <lineage>
        <taxon>Bacteria</taxon>
        <taxon>Pseudomonadati</taxon>
        <taxon>Pseudomonadota</taxon>
        <taxon>Alphaproteobacteria</taxon>
        <taxon>Hyphomicrobiales</taxon>
        <taxon>Phyllobacteriaceae</taxon>
        <taxon>Nitratireductor</taxon>
    </lineage>
</organism>
<proteinExistence type="predicted"/>
<protein>
    <submittedName>
        <fullName evidence="1">Uncharacterized protein</fullName>
    </submittedName>
</protein>
<gene>
    <name evidence="1" type="ORF">SAMN05216452_3659</name>
</gene>
<dbReference type="Proteomes" id="UP000199064">
    <property type="component" value="Unassembled WGS sequence"/>
</dbReference>
<reference evidence="2" key="1">
    <citation type="submission" date="2016-10" db="EMBL/GenBank/DDBJ databases">
        <authorList>
            <person name="Varghese N."/>
            <person name="Submissions S."/>
        </authorList>
    </citation>
    <scope>NUCLEOTIDE SEQUENCE [LARGE SCALE GENOMIC DNA]</scope>
    <source>
        <strain evidence="2">ES.061</strain>
    </source>
</reference>
<name>A0A1H4N9L7_9HYPH</name>
<accession>A0A1H4N9L7</accession>
<keyword evidence="2" id="KW-1185">Reference proteome</keyword>
<sequence length="159" mass="17485">MGKMGAADLMAVRALREGAPPSFELLALASGRSERLLRKRAQEEEWGSPDDPALPPSIERTQSMIGMLFNQLQRAIEDAVHRDLFDKGRIEGLGSMLKVVEKMNEIAIEQQDMNGKHAPSDEEMAAALDRIDDRIRCLAAELAERMGKAESGTGTGTRH</sequence>
<evidence type="ECO:0000313" key="1">
    <source>
        <dbReference type="EMBL" id="SEB91465.1"/>
    </source>
</evidence>
<evidence type="ECO:0000313" key="2">
    <source>
        <dbReference type="Proteomes" id="UP000199064"/>
    </source>
</evidence>
<dbReference type="EMBL" id="FNSL01000001">
    <property type="protein sequence ID" value="SEB91465.1"/>
    <property type="molecule type" value="Genomic_DNA"/>
</dbReference>
<dbReference type="RefSeq" id="WP_025031619.1">
    <property type="nucleotide sequence ID" value="NZ_FNSL01000001.1"/>
</dbReference>